<dbReference type="KEGG" id="ark:D6B99_03145"/>
<accession>A0A386HLC3</accession>
<evidence type="ECO:0000259" key="7">
    <source>
        <dbReference type="Pfam" id="PF20216"/>
    </source>
</evidence>
<dbReference type="Gene3D" id="1.20.1540.10">
    <property type="entry name" value="Rhomboid-like"/>
    <property type="match status" value="1"/>
</dbReference>
<sequence>MNYKVQQQNKISLGSTGNAIVLLIGANAILFVLLAFFKIFYFMTATGNVADITLASYHKELFDYFALPTTFAAFIHQPWTILSYMFTHESLLDLLSNLLWLAAFGYIMQSLAENRKIIPVYLYGGVIGGVVFLILGSLLPPQTNQLNYLIGATIPVIAVATAAVTLAPKYRIFPMLGGGVPLWVLYLVYILINVSSATNAGFAFALAIAISALVGFFVMYQLKKGKDYCEWMYNCMYKIDSLFNPHKKFRSTPSTEKFFYKTSRAPFKTEERITQEHIDELLDKINKKGYDSLSKTEKEFLKRAGKE</sequence>
<organism evidence="8 9">
    <name type="scientific">Arachidicoccus soli</name>
    <dbReference type="NCBI Taxonomy" id="2341117"/>
    <lineage>
        <taxon>Bacteria</taxon>
        <taxon>Pseudomonadati</taxon>
        <taxon>Bacteroidota</taxon>
        <taxon>Chitinophagia</taxon>
        <taxon>Chitinophagales</taxon>
        <taxon>Chitinophagaceae</taxon>
        <taxon>Arachidicoccus</taxon>
    </lineage>
</organism>
<feature type="transmembrane region" description="Helical" evidence="5">
    <location>
        <begin position="20"/>
        <end position="41"/>
    </location>
</feature>
<dbReference type="RefSeq" id="WP_119984994.1">
    <property type="nucleotide sequence ID" value="NZ_CP032489.1"/>
</dbReference>
<keyword evidence="4 5" id="KW-0472">Membrane</keyword>
<dbReference type="InterPro" id="IPR046483">
    <property type="entry name" value="DUF6576"/>
</dbReference>
<dbReference type="OrthoDB" id="680602at2"/>
<evidence type="ECO:0000256" key="3">
    <source>
        <dbReference type="ARBA" id="ARBA00022989"/>
    </source>
</evidence>
<dbReference type="InterPro" id="IPR035952">
    <property type="entry name" value="Rhomboid-like_sf"/>
</dbReference>
<feature type="domain" description="Peptidase S54 rhomboid" evidence="6">
    <location>
        <begin position="76"/>
        <end position="207"/>
    </location>
</feature>
<evidence type="ECO:0000256" key="2">
    <source>
        <dbReference type="ARBA" id="ARBA00022692"/>
    </source>
</evidence>
<keyword evidence="8" id="KW-0645">Protease</keyword>
<dbReference type="AlphaFoldDB" id="A0A386HLC3"/>
<keyword evidence="2 5" id="KW-0812">Transmembrane</keyword>
<dbReference type="EMBL" id="CP032489">
    <property type="protein sequence ID" value="AYD46698.1"/>
    <property type="molecule type" value="Genomic_DNA"/>
</dbReference>
<feature type="transmembrane region" description="Helical" evidence="5">
    <location>
        <begin position="173"/>
        <end position="194"/>
    </location>
</feature>
<dbReference type="InterPro" id="IPR022764">
    <property type="entry name" value="Peptidase_S54_rhomboid_dom"/>
</dbReference>
<feature type="transmembrane region" description="Helical" evidence="5">
    <location>
        <begin position="146"/>
        <end position="166"/>
    </location>
</feature>
<protein>
    <submittedName>
        <fullName evidence="8">Rhomboid family intramembrane serine protease</fullName>
    </submittedName>
</protein>
<dbReference type="GO" id="GO:0004252">
    <property type="term" value="F:serine-type endopeptidase activity"/>
    <property type="evidence" value="ECO:0007669"/>
    <property type="project" value="InterPro"/>
</dbReference>
<proteinExistence type="predicted"/>
<dbReference type="GO" id="GO:0016020">
    <property type="term" value="C:membrane"/>
    <property type="evidence" value="ECO:0007669"/>
    <property type="project" value="UniProtKB-SubCell"/>
</dbReference>
<keyword evidence="8" id="KW-0378">Hydrolase</keyword>
<dbReference type="Pfam" id="PF20216">
    <property type="entry name" value="DUF6576"/>
    <property type="match status" value="1"/>
</dbReference>
<gene>
    <name evidence="8" type="ORF">D6B99_03145</name>
</gene>
<dbReference type="Proteomes" id="UP000266118">
    <property type="component" value="Chromosome"/>
</dbReference>
<reference evidence="8 9" key="1">
    <citation type="submission" date="2018-09" db="EMBL/GenBank/DDBJ databases">
        <title>Arachidicoccus sp. nov., a bacterium isolated from soil.</title>
        <authorList>
            <person name="Weon H.-Y."/>
            <person name="Kwon S.-W."/>
            <person name="Lee S.A."/>
        </authorList>
    </citation>
    <scope>NUCLEOTIDE SEQUENCE [LARGE SCALE GENOMIC DNA]</scope>
    <source>
        <strain evidence="8 9">KIS59-12</strain>
    </source>
</reference>
<feature type="transmembrane region" description="Helical" evidence="5">
    <location>
        <begin position="91"/>
        <end position="108"/>
    </location>
</feature>
<name>A0A386HLC3_9BACT</name>
<evidence type="ECO:0000313" key="9">
    <source>
        <dbReference type="Proteomes" id="UP000266118"/>
    </source>
</evidence>
<feature type="transmembrane region" description="Helical" evidence="5">
    <location>
        <begin position="200"/>
        <end position="222"/>
    </location>
</feature>
<evidence type="ECO:0000313" key="8">
    <source>
        <dbReference type="EMBL" id="AYD46698.1"/>
    </source>
</evidence>
<feature type="domain" description="DUF6576" evidence="7">
    <location>
        <begin position="270"/>
        <end position="303"/>
    </location>
</feature>
<keyword evidence="3 5" id="KW-1133">Transmembrane helix</keyword>
<dbReference type="Pfam" id="PF01694">
    <property type="entry name" value="Rhomboid"/>
    <property type="match status" value="1"/>
</dbReference>
<dbReference type="SUPFAM" id="SSF144091">
    <property type="entry name" value="Rhomboid-like"/>
    <property type="match status" value="1"/>
</dbReference>
<feature type="transmembrane region" description="Helical" evidence="5">
    <location>
        <begin position="61"/>
        <end position="79"/>
    </location>
</feature>
<evidence type="ECO:0000256" key="4">
    <source>
        <dbReference type="ARBA" id="ARBA00023136"/>
    </source>
</evidence>
<evidence type="ECO:0000256" key="1">
    <source>
        <dbReference type="ARBA" id="ARBA00004141"/>
    </source>
</evidence>
<feature type="transmembrane region" description="Helical" evidence="5">
    <location>
        <begin position="120"/>
        <end position="140"/>
    </location>
</feature>
<comment type="subcellular location">
    <subcellularLocation>
        <location evidence="1">Membrane</location>
        <topology evidence="1">Multi-pass membrane protein</topology>
    </subcellularLocation>
</comment>
<evidence type="ECO:0000259" key="6">
    <source>
        <dbReference type="Pfam" id="PF01694"/>
    </source>
</evidence>
<evidence type="ECO:0000256" key="5">
    <source>
        <dbReference type="SAM" id="Phobius"/>
    </source>
</evidence>
<keyword evidence="9" id="KW-1185">Reference proteome</keyword>
<dbReference type="GO" id="GO:0006508">
    <property type="term" value="P:proteolysis"/>
    <property type="evidence" value="ECO:0007669"/>
    <property type="project" value="UniProtKB-KW"/>
</dbReference>